<evidence type="ECO:0000256" key="1">
    <source>
        <dbReference type="SAM" id="Phobius"/>
    </source>
</evidence>
<keyword evidence="1" id="KW-0472">Membrane</keyword>
<keyword evidence="1" id="KW-1133">Transmembrane helix</keyword>
<reference evidence="2" key="2">
    <citation type="journal article" date="2015" name="Fish Shellfish Immunol.">
        <title>Early steps in the European eel (Anguilla anguilla)-Vibrio vulnificus interaction in the gills: Role of the RtxA13 toxin.</title>
        <authorList>
            <person name="Callol A."/>
            <person name="Pajuelo D."/>
            <person name="Ebbesson L."/>
            <person name="Teles M."/>
            <person name="MacKenzie S."/>
            <person name="Amaro C."/>
        </authorList>
    </citation>
    <scope>NUCLEOTIDE SEQUENCE</scope>
</reference>
<feature type="transmembrane region" description="Helical" evidence="1">
    <location>
        <begin position="12"/>
        <end position="33"/>
    </location>
</feature>
<protein>
    <submittedName>
        <fullName evidence="2">Uncharacterized protein</fullName>
    </submittedName>
</protein>
<proteinExistence type="predicted"/>
<keyword evidence="1" id="KW-0812">Transmembrane</keyword>
<evidence type="ECO:0000313" key="2">
    <source>
        <dbReference type="EMBL" id="JAH14320.1"/>
    </source>
</evidence>
<accession>A0A0E9QDC6</accession>
<name>A0A0E9QDC6_ANGAN</name>
<reference evidence="2" key="1">
    <citation type="submission" date="2014-11" db="EMBL/GenBank/DDBJ databases">
        <authorList>
            <person name="Amaro Gonzalez C."/>
        </authorList>
    </citation>
    <scope>NUCLEOTIDE SEQUENCE</scope>
</reference>
<sequence>MSTIRLDALFSLMILQFVYIYCVYVQTSLLYLFHKLLNLKW</sequence>
<dbReference type="AlphaFoldDB" id="A0A0E9QDC6"/>
<organism evidence="2">
    <name type="scientific">Anguilla anguilla</name>
    <name type="common">European freshwater eel</name>
    <name type="synonym">Muraena anguilla</name>
    <dbReference type="NCBI Taxonomy" id="7936"/>
    <lineage>
        <taxon>Eukaryota</taxon>
        <taxon>Metazoa</taxon>
        <taxon>Chordata</taxon>
        <taxon>Craniata</taxon>
        <taxon>Vertebrata</taxon>
        <taxon>Euteleostomi</taxon>
        <taxon>Actinopterygii</taxon>
        <taxon>Neopterygii</taxon>
        <taxon>Teleostei</taxon>
        <taxon>Anguilliformes</taxon>
        <taxon>Anguillidae</taxon>
        <taxon>Anguilla</taxon>
    </lineage>
</organism>
<dbReference type="EMBL" id="GBXM01094257">
    <property type="protein sequence ID" value="JAH14320.1"/>
    <property type="molecule type" value="Transcribed_RNA"/>
</dbReference>